<dbReference type="KEGG" id="mmet:MCMEM_1952"/>
<dbReference type="SUPFAM" id="SSF55856">
    <property type="entry name" value="Cytochrome b5-like heme/steroid binding domain"/>
    <property type="match status" value="1"/>
</dbReference>
<dbReference type="SMART" id="SM01117">
    <property type="entry name" value="Cyt-b5"/>
    <property type="match status" value="1"/>
</dbReference>
<feature type="region of interest" description="Disordered" evidence="1">
    <location>
        <begin position="54"/>
        <end position="77"/>
    </location>
</feature>
<accession>A0A0E3X0S0</accession>
<dbReference type="RefSeq" id="WP_048206030.1">
    <property type="nucleotide sequence ID" value="NZ_CP009518.1"/>
</dbReference>
<organism evidence="3 4">
    <name type="scientific">Methanococcoides methylutens MM1</name>
    <dbReference type="NCBI Taxonomy" id="1434104"/>
    <lineage>
        <taxon>Archaea</taxon>
        <taxon>Methanobacteriati</taxon>
        <taxon>Methanobacteriota</taxon>
        <taxon>Stenosarchaea group</taxon>
        <taxon>Methanomicrobia</taxon>
        <taxon>Methanosarcinales</taxon>
        <taxon>Methanosarcinaceae</taxon>
        <taxon>Methanococcoides</taxon>
    </lineage>
</organism>
<evidence type="ECO:0000256" key="1">
    <source>
        <dbReference type="SAM" id="MobiDB-lite"/>
    </source>
</evidence>
<evidence type="ECO:0000259" key="2">
    <source>
        <dbReference type="SMART" id="SM01117"/>
    </source>
</evidence>
<dbReference type="AlphaFoldDB" id="A0A0E3X0S0"/>
<sequence length="77" mass="8793">MEEFTKEQLAKYNGQDGEKCYIAYKGKVYDVTESMLWDEGDHQGMHEAGIDLTEEMDDSPHDDDVMEDFPVVGTLVD</sequence>
<evidence type="ECO:0000313" key="4">
    <source>
        <dbReference type="Proteomes" id="UP000033048"/>
    </source>
</evidence>
<dbReference type="InterPro" id="IPR001199">
    <property type="entry name" value="Cyt_B5-like_heme/steroid-bd"/>
</dbReference>
<dbReference type="STRING" id="1434104.MCMEM_1952"/>
<dbReference type="Proteomes" id="UP000033048">
    <property type="component" value="Chromosome"/>
</dbReference>
<evidence type="ECO:0000313" key="3">
    <source>
        <dbReference type="EMBL" id="AKB86005.1"/>
    </source>
</evidence>
<reference evidence="3 4" key="1">
    <citation type="submission" date="2014-07" db="EMBL/GenBank/DDBJ databases">
        <title>Methanogenic archaea and the global carbon cycle.</title>
        <authorList>
            <person name="Henriksen J.R."/>
            <person name="Luke J."/>
            <person name="Reinhart S."/>
            <person name="Benedict M.N."/>
            <person name="Youngblut N.D."/>
            <person name="Metcalf M.E."/>
            <person name="Whitaker R.J."/>
            <person name="Metcalf W.W."/>
        </authorList>
    </citation>
    <scope>NUCLEOTIDE SEQUENCE [LARGE SCALE GENOMIC DNA]</scope>
    <source>
        <strain evidence="3 4">MM1</strain>
    </source>
</reference>
<dbReference type="HOGENOM" id="CLU_178322_0_0_2"/>
<dbReference type="InterPro" id="IPR036400">
    <property type="entry name" value="Cyt_B5-like_heme/steroid_sf"/>
</dbReference>
<dbReference type="Gene3D" id="3.10.120.10">
    <property type="entry name" value="Cytochrome b5-like heme/steroid binding domain"/>
    <property type="match status" value="1"/>
</dbReference>
<gene>
    <name evidence="3" type="ORF">MCMEM_1952</name>
</gene>
<dbReference type="GeneID" id="24894537"/>
<dbReference type="OrthoDB" id="129383at2157"/>
<name>A0A0E3X0S0_METMT</name>
<protein>
    <recommendedName>
        <fullName evidence="2">Cytochrome b5 heme-binding domain-containing protein</fullName>
    </recommendedName>
</protein>
<proteinExistence type="predicted"/>
<feature type="domain" description="Cytochrome b5 heme-binding" evidence="2">
    <location>
        <begin position="4"/>
        <end position="76"/>
    </location>
</feature>
<dbReference type="Pfam" id="PF00173">
    <property type="entry name" value="Cyt-b5"/>
    <property type="match status" value="1"/>
</dbReference>
<keyword evidence="4" id="KW-1185">Reference proteome</keyword>
<dbReference type="EMBL" id="CP009518">
    <property type="protein sequence ID" value="AKB86005.1"/>
    <property type="molecule type" value="Genomic_DNA"/>
</dbReference>